<comment type="caution">
    <text evidence="2">The sequence shown here is derived from an EMBL/GenBank/DDBJ whole genome shotgun (WGS) entry which is preliminary data.</text>
</comment>
<dbReference type="Proteomes" id="UP000037035">
    <property type="component" value="Unassembled WGS sequence"/>
</dbReference>
<sequence>MIYFLVGSNIEKLALLYIKQSVREISQISWIIQIIGAGLAFLSFEEIIPPSFSICFTKLVIKLILCFPLLDPTYHKINIGKYKELNNCITSTNQKIIKEKCSLWQDYSLSAEIISQKFHSALNHKLLVGNMYHITLPQDTSKSAYPTYNSLDLISFYFIFSSSFKWPKPTCVCSRLEKIFMSLTNNKLQFSTRIVNYEKKCSSAFLEQAIENNAREIRKKIKEIKICNLCKRKAKPLEKGAKKNISNTWKAPNIGSTGLVHMHEWFVFFHTLIMYYSFILSSIVVYTIIKGFELLFCALFKFCVFYFLLNKKTFPFPLLYKEKKGLYIFQTLLVKSEVLFTKLFIIFFPLATLFSHHPNLQFPDMNTIVVPFKILENFYIVSPVFEKYIGCNFEPRPTHMISCHNSLNLLQVNSGPEINPQNIQPIPRKSSTRKIRLLSLSELTWASDIIIHIGLSKEIHFKSRRFISRFSLLISLLILFHKVFLFFYLFLFFILSLNFFESLSSYSIPFYSINYSNDYLFDTIIILSTCRNHNISQARDFLFCCKRFLIYNFSHAPRLCIYPHCHQWPVFAILSPLQAPSTSSSVYNSQCPISDFLIRTYLKTLGTFSLSSYNLGPHKTLLGSLSFISFHAFTWFPVFIGPRFGALENHPSLLSLNILHGLSEITLCYLV</sequence>
<gene>
    <name evidence="2" type="ORF">VP01_3658g1</name>
</gene>
<dbReference type="AlphaFoldDB" id="A0A0L6UUL1"/>
<accession>A0A0L6UUL1</accession>
<feature type="transmembrane region" description="Helical" evidence="1">
    <location>
        <begin position="470"/>
        <end position="495"/>
    </location>
</feature>
<name>A0A0L6UUL1_9BASI</name>
<keyword evidence="1" id="KW-0472">Membrane</keyword>
<evidence type="ECO:0000313" key="3">
    <source>
        <dbReference type="Proteomes" id="UP000037035"/>
    </source>
</evidence>
<dbReference type="EMBL" id="LAVV01008677">
    <property type="protein sequence ID" value="KNZ52184.1"/>
    <property type="molecule type" value="Genomic_DNA"/>
</dbReference>
<keyword evidence="1" id="KW-1133">Transmembrane helix</keyword>
<evidence type="ECO:0000256" key="1">
    <source>
        <dbReference type="SAM" id="Phobius"/>
    </source>
</evidence>
<keyword evidence="3" id="KW-1185">Reference proteome</keyword>
<keyword evidence="1" id="KW-0812">Transmembrane</keyword>
<dbReference type="VEuPathDB" id="FungiDB:VP01_3658g1"/>
<feature type="transmembrane region" description="Helical" evidence="1">
    <location>
        <begin position="292"/>
        <end position="309"/>
    </location>
</feature>
<organism evidence="2 3">
    <name type="scientific">Puccinia sorghi</name>
    <dbReference type="NCBI Taxonomy" id="27349"/>
    <lineage>
        <taxon>Eukaryota</taxon>
        <taxon>Fungi</taxon>
        <taxon>Dikarya</taxon>
        <taxon>Basidiomycota</taxon>
        <taxon>Pucciniomycotina</taxon>
        <taxon>Pucciniomycetes</taxon>
        <taxon>Pucciniales</taxon>
        <taxon>Pucciniaceae</taxon>
        <taxon>Puccinia</taxon>
    </lineage>
</organism>
<proteinExistence type="predicted"/>
<protein>
    <submittedName>
        <fullName evidence="2">Uncharacterized protein</fullName>
    </submittedName>
</protein>
<evidence type="ECO:0000313" key="2">
    <source>
        <dbReference type="EMBL" id="KNZ52184.1"/>
    </source>
</evidence>
<feature type="transmembrane region" description="Helical" evidence="1">
    <location>
        <begin position="265"/>
        <end position="286"/>
    </location>
</feature>
<reference evidence="2 3" key="1">
    <citation type="submission" date="2015-08" db="EMBL/GenBank/DDBJ databases">
        <title>Next Generation Sequencing and Analysis of the Genome of Puccinia sorghi L Schw, the Causal Agent of Maize Common Rust.</title>
        <authorList>
            <person name="Rochi L."/>
            <person name="Burguener G."/>
            <person name="Darino M."/>
            <person name="Turjanski A."/>
            <person name="Kreff E."/>
            <person name="Dieguez M.J."/>
            <person name="Sacco F."/>
        </authorList>
    </citation>
    <scope>NUCLEOTIDE SEQUENCE [LARGE SCALE GENOMIC DNA]</scope>
    <source>
        <strain evidence="2 3">RO10H11247</strain>
    </source>
</reference>